<evidence type="ECO:0000259" key="3">
    <source>
        <dbReference type="Pfam" id="PF17678"/>
    </source>
</evidence>
<dbReference type="NCBIfam" id="TIGR01180">
    <property type="entry name" value="aman2_put"/>
    <property type="match status" value="1"/>
</dbReference>
<dbReference type="PANTHER" id="PTHR12143:SF39">
    <property type="entry name" value="SECRETED PROTEIN"/>
    <property type="match status" value="1"/>
</dbReference>
<reference evidence="4" key="1">
    <citation type="submission" date="2022-03" db="EMBL/GenBank/DDBJ databases">
        <authorList>
            <person name="Santos J.D.N."/>
            <person name="Kallscheuer N."/>
            <person name="Jogler C."/>
            <person name="Lage O.M."/>
        </authorList>
    </citation>
    <scope>NUCLEOTIDE SEQUENCE</scope>
    <source>
        <strain evidence="4">M600PL45_2</strain>
    </source>
</reference>
<dbReference type="Gene3D" id="3.30.2080.10">
    <property type="entry name" value="GH92 mannosidase domain"/>
    <property type="match status" value="1"/>
</dbReference>
<dbReference type="InterPro" id="IPR014718">
    <property type="entry name" value="GH-type_carb-bd"/>
</dbReference>
<feature type="region of interest" description="Disordered" evidence="1">
    <location>
        <begin position="228"/>
        <end position="250"/>
    </location>
</feature>
<dbReference type="GO" id="GO:0016798">
    <property type="term" value="F:hydrolase activity, acting on glycosyl bonds"/>
    <property type="evidence" value="ECO:0007669"/>
    <property type="project" value="UniProtKB-KW"/>
</dbReference>
<reference evidence="4" key="2">
    <citation type="journal article" date="2023" name="Int. J. Syst. Evol. Microbiol.">
        <title>Streptomyces marispadix sp. nov., isolated from marine beach sediment of the Northern Coast of Portugal.</title>
        <authorList>
            <person name="dos Santos J.D.N."/>
            <person name="Vitorino I.R."/>
            <person name="Kallscheuer N."/>
            <person name="Srivastava A."/>
            <person name="Krautwurst S."/>
            <person name="Marz M."/>
            <person name="Jogler C."/>
            <person name="Lobo Da Cunha A."/>
            <person name="Catita J."/>
            <person name="Goncalves H."/>
            <person name="Gonzalez I."/>
            <person name="Reyes F."/>
            <person name="Lage O.M."/>
        </authorList>
    </citation>
    <scope>NUCLEOTIDE SEQUENCE</scope>
    <source>
        <strain evidence="4">M600PL45_2</strain>
    </source>
</reference>
<dbReference type="InterPro" id="IPR041371">
    <property type="entry name" value="GH92_N"/>
</dbReference>
<feature type="domain" description="Glycosyl hydrolase family 92" evidence="2">
    <location>
        <begin position="274"/>
        <end position="769"/>
    </location>
</feature>
<dbReference type="InterPro" id="IPR012939">
    <property type="entry name" value="Glyco_hydro_92"/>
</dbReference>
<organism evidence="4 5">
    <name type="scientific">Streptomyces marispadix</name>
    <dbReference type="NCBI Taxonomy" id="2922868"/>
    <lineage>
        <taxon>Bacteria</taxon>
        <taxon>Bacillati</taxon>
        <taxon>Actinomycetota</taxon>
        <taxon>Actinomycetes</taxon>
        <taxon>Kitasatosporales</taxon>
        <taxon>Streptomycetaceae</taxon>
        <taxon>Streptomyces</taxon>
    </lineage>
</organism>
<protein>
    <submittedName>
        <fullName evidence="4">GH92 family glycosyl hydrolase</fullName>
        <ecNumber evidence="4">3.2.1.-</ecNumber>
    </submittedName>
</protein>
<name>A0ABS9SS30_9ACTN</name>
<dbReference type="RefSeq" id="WP_241056984.1">
    <property type="nucleotide sequence ID" value="NZ_JAKWJU010000002.1"/>
</dbReference>
<evidence type="ECO:0000313" key="4">
    <source>
        <dbReference type="EMBL" id="MCH6158978.1"/>
    </source>
</evidence>
<proteinExistence type="predicted"/>
<dbReference type="EMBL" id="JAKWJU010000002">
    <property type="protein sequence ID" value="MCH6158978.1"/>
    <property type="molecule type" value="Genomic_DNA"/>
</dbReference>
<sequence>MGLAVATLTAGLVGASPPAAPCGGGEFHAGPVKDPAAFVDPFTGTRNEGNTFPGAAVPFGKVQLSPDTTGSTTGYDWDDDRIRGFSSVHLSGVGCGLGGDLPAMPTTGDVTSTDNGDYASRFSHDRESASPGSYEVSLDDYGGTKAELTAGRHTGHQRYTFPETGKANVLLNSGQALHKVSDSSVRVLDERTIASKVTGSGFCQGTEPYSVWTVTRFDRPFASHGTWDGDKVTEGGDSSAGGGRRGAYARFDTRDGDRDVEAVTSLSYVDQAGAERNLEAVDGRSFDETRRAARRAWQQRLGSVRVGGGSEERMRVFYSSLYRALLHPNTGEDVDRRYRGWDQRIHRSKDHAYYQNWSLWDTYRAQAQLLALVAPRESRDMALSLLDVDEQGGWLPRWGYATRETNIMAGDAVTPFLANAYQQGLLKGHEERAYRALKKNADGVPPAESPYLGRTANKEYLEKGYIPYEPDHERIKPGTPDFRHSGSATLEYAAADGALAGMARDLGHTADARRYRDRSRNYRNILDPGTGFFRAREADGTFAGPADPARSKGFHEGTAAQYMWMVPQDPRGLMSRMGGRKAAEKRLDSFFAYDRLKEDPRGTVHDEWVDGPYDYYGSDKYNPQNEPDLTAPYMYLATGSPWKTADVVDAALCRFTDAPDGVTGNDDLGTMSSWMVLSSMGLYPVAPGTDTWALNTPEFERVELKLDREWYPRGHFSVRAPRGGQADGQGHGRGDRYIRSAAVGGSQTPRSWITTDDIRHAGSLELRLGAEPSRWGTREQDAPPPLGGPDEPGAHGH</sequence>
<gene>
    <name evidence="4" type="ORF">MMA15_00650</name>
</gene>
<accession>A0ABS9SS30</accession>
<dbReference type="Proteomes" id="UP001166784">
    <property type="component" value="Unassembled WGS sequence"/>
</dbReference>
<evidence type="ECO:0000313" key="5">
    <source>
        <dbReference type="Proteomes" id="UP001166784"/>
    </source>
</evidence>
<evidence type="ECO:0000256" key="1">
    <source>
        <dbReference type="SAM" id="MobiDB-lite"/>
    </source>
</evidence>
<dbReference type="PANTHER" id="PTHR12143">
    <property type="entry name" value="PEPTIDE N-GLYCANASE PNGASE -RELATED"/>
    <property type="match status" value="1"/>
</dbReference>
<dbReference type="Gene3D" id="2.70.98.10">
    <property type="match status" value="1"/>
</dbReference>
<keyword evidence="4" id="KW-0378">Hydrolase</keyword>
<dbReference type="Pfam" id="PF17678">
    <property type="entry name" value="Glyco_hydro_92N"/>
    <property type="match status" value="1"/>
</dbReference>
<evidence type="ECO:0000259" key="2">
    <source>
        <dbReference type="Pfam" id="PF07971"/>
    </source>
</evidence>
<dbReference type="InterPro" id="IPR050883">
    <property type="entry name" value="PNGase"/>
</dbReference>
<feature type="region of interest" description="Disordered" evidence="1">
    <location>
        <begin position="717"/>
        <end position="736"/>
    </location>
</feature>
<dbReference type="SUPFAM" id="SSF48208">
    <property type="entry name" value="Six-hairpin glycosidases"/>
    <property type="match status" value="1"/>
</dbReference>
<dbReference type="Gene3D" id="1.20.1050.60">
    <property type="entry name" value="alpha-1,2-mannosidase"/>
    <property type="match status" value="1"/>
</dbReference>
<feature type="domain" description="Glycosyl hydrolase family 92 N-terminal" evidence="3">
    <location>
        <begin position="38"/>
        <end position="267"/>
    </location>
</feature>
<keyword evidence="4" id="KW-0326">Glycosidase</keyword>
<dbReference type="Gene3D" id="1.20.1610.10">
    <property type="entry name" value="alpha-1,2-mannosidases domains"/>
    <property type="match status" value="1"/>
</dbReference>
<dbReference type="InterPro" id="IPR005887">
    <property type="entry name" value="GH92_a_mannosidase_put"/>
</dbReference>
<dbReference type="EC" id="3.2.1.-" evidence="4"/>
<comment type="caution">
    <text evidence="4">The sequence shown here is derived from an EMBL/GenBank/DDBJ whole genome shotgun (WGS) entry which is preliminary data.</text>
</comment>
<dbReference type="Pfam" id="PF07971">
    <property type="entry name" value="Glyco_hydro_92"/>
    <property type="match status" value="1"/>
</dbReference>
<feature type="region of interest" description="Disordered" evidence="1">
    <location>
        <begin position="769"/>
        <end position="797"/>
    </location>
</feature>
<keyword evidence="5" id="KW-1185">Reference proteome</keyword>
<dbReference type="InterPro" id="IPR008928">
    <property type="entry name" value="6-hairpin_glycosidase_sf"/>
</dbReference>